<name>K1QXN9_MAGGI</name>
<dbReference type="HOGENOM" id="CLU_2924835_0_0_1"/>
<dbReference type="AlphaFoldDB" id="K1QXN9"/>
<reference evidence="1" key="1">
    <citation type="journal article" date="2012" name="Nature">
        <title>The oyster genome reveals stress adaptation and complexity of shell formation.</title>
        <authorList>
            <person name="Zhang G."/>
            <person name="Fang X."/>
            <person name="Guo X."/>
            <person name="Li L."/>
            <person name="Luo R."/>
            <person name="Xu F."/>
            <person name="Yang P."/>
            <person name="Zhang L."/>
            <person name="Wang X."/>
            <person name="Qi H."/>
            <person name="Xiong Z."/>
            <person name="Que H."/>
            <person name="Xie Y."/>
            <person name="Holland P.W."/>
            <person name="Paps J."/>
            <person name="Zhu Y."/>
            <person name="Wu F."/>
            <person name="Chen Y."/>
            <person name="Wang J."/>
            <person name="Peng C."/>
            <person name="Meng J."/>
            <person name="Yang L."/>
            <person name="Liu J."/>
            <person name="Wen B."/>
            <person name="Zhang N."/>
            <person name="Huang Z."/>
            <person name="Zhu Q."/>
            <person name="Feng Y."/>
            <person name="Mount A."/>
            <person name="Hedgecock D."/>
            <person name="Xu Z."/>
            <person name="Liu Y."/>
            <person name="Domazet-Loso T."/>
            <person name="Du Y."/>
            <person name="Sun X."/>
            <person name="Zhang S."/>
            <person name="Liu B."/>
            <person name="Cheng P."/>
            <person name="Jiang X."/>
            <person name="Li J."/>
            <person name="Fan D."/>
            <person name="Wang W."/>
            <person name="Fu W."/>
            <person name="Wang T."/>
            <person name="Wang B."/>
            <person name="Zhang J."/>
            <person name="Peng Z."/>
            <person name="Li Y."/>
            <person name="Li N."/>
            <person name="Wang J."/>
            <person name="Chen M."/>
            <person name="He Y."/>
            <person name="Tan F."/>
            <person name="Song X."/>
            <person name="Zheng Q."/>
            <person name="Huang R."/>
            <person name="Yang H."/>
            <person name="Du X."/>
            <person name="Chen L."/>
            <person name="Yang M."/>
            <person name="Gaffney P.M."/>
            <person name="Wang S."/>
            <person name="Luo L."/>
            <person name="She Z."/>
            <person name="Ming Y."/>
            <person name="Huang W."/>
            <person name="Zhang S."/>
            <person name="Huang B."/>
            <person name="Zhang Y."/>
            <person name="Qu T."/>
            <person name="Ni P."/>
            <person name="Miao G."/>
            <person name="Wang J."/>
            <person name="Wang Q."/>
            <person name="Steinberg C.E."/>
            <person name="Wang H."/>
            <person name="Li N."/>
            <person name="Qian L."/>
            <person name="Zhang G."/>
            <person name="Li Y."/>
            <person name="Yang H."/>
            <person name="Liu X."/>
            <person name="Wang J."/>
            <person name="Yin Y."/>
            <person name="Wang J."/>
        </authorList>
    </citation>
    <scope>NUCLEOTIDE SEQUENCE [LARGE SCALE GENOMIC DNA]</scope>
    <source>
        <strain evidence="1">05x7-T-G4-1.051#20</strain>
    </source>
</reference>
<proteinExistence type="predicted"/>
<dbReference type="EMBL" id="JH817742">
    <property type="protein sequence ID" value="EKC41667.1"/>
    <property type="molecule type" value="Genomic_DNA"/>
</dbReference>
<organism evidence="1">
    <name type="scientific">Magallana gigas</name>
    <name type="common">Pacific oyster</name>
    <name type="synonym">Crassostrea gigas</name>
    <dbReference type="NCBI Taxonomy" id="29159"/>
    <lineage>
        <taxon>Eukaryota</taxon>
        <taxon>Metazoa</taxon>
        <taxon>Spiralia</taxon>
        <taxon>Lophotrochozoa</taxon>
        <taxon>Mollusca</taxon>
        <taxon>Bivalvia</taxon>
        <taxon>Autobranchia</taxon>
        <taxon>Pteriomorphia</taxon>
        <taxon>Ostreida</taxon>
        <taxon>Ostreoidea</taxon>
        <taxon>Ostreidae</taxon>
        <taxon>Magallana</taxon>
    </lineage>
</organism>
<dbReference type="InParanoid" id="K1QXN9"/>
<sequence length="61" mass="7012">MRNRYIGVILLAALGLTVSQQLYSREIADDDEVLRIQNQLRRELTAIKDKEADLAKTVLRN</sequence>
<protein>
    <submittedName>
        <fullName evidence="1">Uncharacterized protein</fullName>
    </submittedName>
</protein>
<evidence type="ECO:0000313" key="1">
    <source>
        <dbReference type="EMBL" id="EKC41667.1"/>
    </source>
</evidence>
<gene>
    <name evidence="1" type="ORF">CGI_10015753</name>
</gene>
<accession>K1QXN9</accession>